<accession>A0A327RTT4</accession>
<name>A0A327RTT4_9FLAO</name>
<evidence type="ECO:0000313" key="1">
    <source>
        <dbReference type="EMBL" id="RAJ19771.1"/>
    </source>
</evidence>
<evidence type="ECO:0000313" key="2">
    <source>
        <dbReference type="Proteomes" id="UP000248987"/>
    </source>
</evidence>
<organism evidence="1 2">
    <name type="scientific">Gelidibacter algens</name>
    <dbReference type="NCBI Taxonomy" id="49280"/>
    <lineage>
        <taxon>Bacteria</taxon>
        <taxon>Pseudomonadati</taxon>
        <taxon>Bacteroidota</taxon>
        <taxon>Flavobacteriia</taxon>
        <taxon>Flavobacteriales</taxon>
        <taxon>Flavobacteriaceae</taxon>
        <taxon>Gelidibacter</taxon>
    </lineage>
</organism>
<dbReference type="EMBL" id="QLLQ01000019">
    <property type="protein sequence ID" value="RAJ19771.1"/>
    <property type="molecule type" value="Genomic_DNA"/>
</dbReference>
<reference evidence="1 2" key="1">
    <citation type="submission" date="2018-06" db="EMBL/GenBank/DDBJ databases">
        <title>Genomic Encyclopedia of Archaeal and Bacterial Type Strains, Phase II (KMG-II): from individual species to whole genera.</title>
        <authorList>
            <person name="Goeker M."/>
        </authorList>
    </citation>
    <scope>NUCLEOTIDE SEQUENCE [LARGE SCALE GENOMIC DNA]</scope>
    <source>
        <strain evidence="1 2">DSM 12408</strain>
    </source>
</reference>
<protein>
    <submittedName>
        <fullName evidence="1">Uncharacterized protein</fullName>
    </submittedName>
</protein>
<dbReference type="AlphaFoldDB" id="A0A327RTT4"/>
<comment type="caution">
    <text evidence="1">The sequence shown here is derived from an EMBL/GenBank/DDBJ whole genome shotgun (WGS) entry which is preliminary data.</text>
</comment>
<proteinExistence type="predicted"/>
<gene>
    <name evidence="1" type="ORF">LX77_03401</name>
</gene>
<dbReference type="Proteomes" id="UP000248987">
    <property type="component" value="Unassembled WGS sequence"/>
</dbReference>
<sequence>MAKESGQQGNKAKLTASAHYFHIVLIGASAGEYINGGSV</sequence>
<keyword evidence="2" id="KW-1185">Reference proteome</keyword>